<evidence type="ECO:0000313" key="11">
    <source>
        <dbReference type="Proteomes" id="UP000290189"/>
    </source>
</evidence>
<feature type="active site" evidence="6">
    <location>
        <position position="129"/>
    </location>
</feature>
<dbReference type="InterPro" id="IPR040053">
    <property type="entry name" value="JOSD1/2"/>
</dbReference>
<proteinExistence type="predicted"/>
<evidence type="ECO:0000313" key="10">
    <source>
        <dbReference type="Proteomes" id="UP000039324"/>
    </source>
</evidence>
<evidence type="ECO:0000313" key="8">
    <source>
        <dbReference type="EMBL" id="CEO98305.1"/>
    </source>
</evidence>
<keyword evidence="10" id="KW-1185">Reference proteome</keyword>
<keyword evidence="9" id="KW-0496">Mitochondrion</keyword>
<keyword evidence="5 6" id="KW-0378">Hydrolase</keyword>
<dbReference type="EC" id="3.4.19.12" evidence="2"/>
<dbReference type="SMART" id="SM01246">
    <property type="entry name" value="Josephin"/>
    <property type="match status" value="1"/>
</dbReference>
<evidence type="ECO:0000256" key="1">
    <source>
        <dbReference type="ARBA" id="ARBA00000707"/>
    </source>
</evidence>
<dbReference type="Proteomes" id="UP000039324">
    <property type="component" value="Unassembled WGS sequence"/>
</dbReference>
<dbReference type="GO" id="GO:0006508">
    <property type="term" value="P:proteolysis"/>
    <property type="evidence" value="ECO:0007669"/>
    <property type="project" value="UniProtKB-KW"/>
</dbReference>
<dbReference type="OrthoDB" id="422700at2759"/>
<protein>
    <recommendedName>
        <fullName evidence="2">ubiquitinyl hydrolase 1</fullName>
        <ecNumber evidence="2">3.4.19.12</ecNumber>
    </recommendedName>
</protein>
<evidence type="ECO:0000256" key="3">
    <source>
        <dbReference type="ARBA" id="ARBA00022670"/>
    </source>
</evidence>
<name>A0A0G4ISR2_PLABS</name>
<feature type="active site" evidence="6">
    <location>
        <position position="114"/>
    </location>
</feature>
<accession>A0A0G4ISR2</accession>
<evidence type="ECO:0000313" key="9">
    <source>
        <dbReference type="EMBL" id="SPQ95121.1"/>
    </source>
</evidence>
<feature type="domain" description="Josephin" evidence="7">
    <location>
        <begin position="1"/>
        <end position="171"/>
    </location>
</feature>
<dbReference type="OMA" id="QRNCEAV"/>
<evidence type="ECO:0000259" key="7">
    <source>
        <dbReference type="PROSITE" id="PS50957"/>
    </source>
</evidence>
<dbReference type="GO" id="GO:0016579">
    <property type="term" value="P:protein deubiquitination"/>
    <property type="evidence" value="ECO:0007669"/>
    <property type="project" value="InterPro"/>
</dbReference>
<dbReference type="Gene3D" id="3.90.70.40">
    <property type="match status" value="1"/>
</dbReference>
<evidence type="ECO:0000256" key="5">
    <source>
        <dbReference type="ARBA" id="ARBA00022801"/>
    </source>
</evidence>
<keyword evidence="4" id="KW-0833">Ubl conjugation pathway</keyword>
<dbReference type="PANTHER" id="PTHR13291">
    <property type="entry name" value="JOSEPHIN 1, 2"/>
    <property type="match status" value="1"/>
</dbReference>
<dbReference type="EMBL" id="OVEO01000003">
    <property type="protein sequence ID" value="SPQ95121.1"/>
    <property type="molecule type" value="Genomic_DNA"/>
</dbReference>
<evidence type="ECO:0000256" key="6">
    <source>
        <dbReference type="PROSITE-ProRule" id="PRU00331"/>
    </source>
</evidence>
<reference evidence="8 10" key="1">
    <citation type="submission" date="2015-02" db="EMBL/GenBank/DDBJ databases">
        <authorList>
            <person name="Chooi Y.-H."/>
        </authorList>
    </citation>
    <scope>NUCLEOTIDE SEQUENCE [LARGE SCALE GENOMIC DNA]</scope>
    <source>
        <strain evidence="8">E3</strain>
    </source>
</reference>
<dbReference type="GO" id="GO:0004843">
    <property type="term" value="F:cysteine-type deubiquitinase activity"/>
    <property type="evidence" value="ECO:0007669"/>
    <property type="project" value="UniProtKB-EC"/>
</dbReference>
<sequence>MPVHHERQAKSLCAVHAINSLLQGRVVTQATLDAICLELNPSTVLNPHRSMLGRGDYDVNVVQVALERNRCSARWVNNGKPMAPIIEAGMATAQFVGILVNVRRWRVPLWESRHWFAIVVDNDTIYNCDSMLAQPTPFASRPALFAFLQDAVANNDGHLFIVERIPPPDHH</sequence>
<gene>
    <name evidence="8" type="ORF">PBRA_006419</name>
    <name evidence="9" type="ORF">PLBR_LOCUS2336</name>
</gene>
<geneLocation type="mitochondrion" evidence="9"/>
<dbReference type="PANTHER" id="PTHR13291:SF0">
    <property type="entry name" value="JOSEPHIN-LIKE PROTEIN"/>
    <property type="match status" value="1"/>
</dbReference>
<dbReference type="AlphaFoldDB" id="A0A0G4ISR2"/>
<feature type="active site" evidence="6">
    <location>
        <position position="13"/>
    </location>
</feature>
<evidence type="ECO:0000256" key="4">
    <source>
        <dbReference type="ARBA" id="ARBA00022786"/>
    </source>
</evidence>
<dbReference type="Pfam" id="PF02099">
    <property type="entry name" value="Josephin"/>
    <property type="match status" value="1"/>
</dbReference>
<dbReference type="EMBL" id="CDSF01000083">
    <property type="protein sequence ID" value="CEO98305.1"/>
    <property type="molecule type" value="Genomic_DNA"/>
</dbReference>
<dbReference type="PROSITE" id="PS50957">
    <property type="entry name" value="JOSEPHIN"/>
    <property type="match status" value="1"/>
</dbReference>
<dbReference type="Proteomes" id="UP000290189">
    <property type="component" value="Unassembled WGS sequence"/>
</dbReference>
<comment type="catalytic activity">
    <reaction evidence="1">
        <text>Thiol-dependent hydrolysis of ester, thioester, amide, peptide and isopeptide bonds formed by the C-terminal Gly of ubiquitin (a 76-residue protein attached to proteins as an intracellular targeting signal).</text>
        <dbReference type="EC" id="3.4.19.12"/>
    </reaction>
</comment>
<dbReference type="InterPro" id="IPR006155">
    <property type="entry name" value="Josephin"/>
</dbReference>
<reference evidence="9 11" key="2">
    <citation type="submission" date="2018-03" db="EMBL/GenBank/DDBJ databases">
        <authorList>
            <person name="Fogelqvist J."/>
        </authorList>
    </citation>
    <scope>NUCLEOTIDE SEQUENCE [LARGE SCALE GENOMIC DNA]</scope>
</reference>
<keyword evidence="3" id="KW-0645">Protease</keyword>
<dbReference type="STRING" id="37360.A0A0G4ISR2"/>
<organism evidence="8 10">
    <name type="scientific">Plasmodiophora brassicae</name>
    <name type="common">Clubroot disease agent</name>
    <dbReference type="NCBI Taxonomy" id="37360"/>
    <lineage>
        <taxon>Eukaryota</taxon>
        <taxon>Sar</taxon>
        <taxon>Rhizaria</taxon>
        <taxon>Endomyxa</taxon>
        <taxon>Phytomyxea</taxon>
        <taxon>Plasmodiophorida</taxon>
        <taxon>Plasmodiophoridae</taxon>
        <taxon>Plasmodiophora</taxon>
    </lineage>
</organism>
<evidence type="ECO:0000256" key="2">
    <source>
        <dbReference type="ARBA" id="ARBA00012759"/>
    </source>
</evidence>